<sequence>MNEIAANYPINSTDLRRPFGRPFGFGHFGYGRRPWGYRPYGFGFPFAAGLLGGLAAGSLIGGPYGYGYPYGGYPYPYTYPAYPYYPY</sequence>
<feature type="transmembrane region" description="Helical" evidence="1">
    <location>
        <begin position="42"/>
        <end position="66"/>
    </location>
</feature>
<keyword evidence="3" id="KW-1185">Reference proteome</keyword>
<gene>
    <name evidence="2" type="ORF">EM808_08670</name>
</gene>
<keyword evidence="1" id="KW-0812">Transmembrane</keyword>
<name>A0A3S3SMA2_9BACI</name>
<organism evidence="2 3">
    <name type="scientific">Niallia taxi</name>
    <dbReference type="NCBI Taxonomy" id="2499688"/>
    <lineage>
        <taxon>Bacteria</taxon>
        <taxon>Bacillati</taxon>
        <taxon>Bacillota</taxon>
        <taxon>Bacilli</taxon>
        <taxon>Bacillales</taxon>
        <taxon>Bacillaceae</taxon>
        <taxon>Niallia</taxon>
    </lineage>
</organism>
<evidence type="ECO:0000313" key="2">
    <source>
        <dbReference type="EMBL" id="RVT65558.1"/>
    </source>
</evidence>
<evidence type="ECO:0000256" key="1">
    <source>
        <dbReference type="SAM" id="Phobius"/>
    </source>
</evidence>
<dbReference type="Proteomes" id="UP000288024">
    <property type="component" value="Unassembled WGS sequence"/>
</dbReference>
<dbReference type="RefSeq" id="WP_127737776.1">
    <property type="nucleotide sequence ID" value="NZ_CAJCKN010000040.1"/>
</dbReference>
<keyword evidence="2" id="KW-0946">Virion</keyword>
<accession>A0A3S3SMA2</accession>
<dbReference type="GeneID" id="87618393"/>
<evidence type="ECO:0000313" key="3">
    <source>
        <dbReference type="Proteomes" id="UP000288024"/>
    </source>
</evidence>
<comment type="caution">
    <text evidence="2">The sequence shown here is derived from an EMBL/GenBank/DDBJ whole genome shotgun (WGS) entry which is preliminary data.</text>
</comment>
<dbReference type="AlphaFoldDB" id="A0A3S3SMA2"/>
<reference evidence="2 3" key="1">
    <citation type="submission" date="2019-01" db="EMBL/GenBank/DDBJ databases">
        <title>Bacillus sp. M5HDSG1-1, whole genome shotgun sequence.</title>
        <authorList>
            <person name="Tuo L."/>
        </authorList>
    </citation>
    <scope>NUCLEOTIDE SEQUENCE [LARGE SCALE GENOMIC DNA]</scope>
    <source>
        <strain evidence="2 3">M5HDSG1-1</strain>
    </source>
</reference>
<keyword evidence="1" id="KW-1133">Transmembrane helix</keyword>
<proteinExistence type="predicted"/>
<dbReference type="EMBL" id="RZTZ01000002">
    <property type="protein sequence ID" value="RVT65558.1"/>
    <property type="molecule type" value="Genomic_DNA"/>
</dbReference>
<keyword evidence="1" id="KW-0472">Membrane</keyword>
<keyword evidence="2" id="KW-0167">Capsid protein</keyword>
<protein>
    <submittedName>
        <fullName evidence="2">Spore coat protein</fullName>
    </submittedName>
</protein>